<dbReference type="Proteomes" id="UP000503308">
    <property type="component" value="Chromosome"/>
</dbReference>
<dbReference type="InterPro" id="IPR037103">
    <property type="entry name" value="Tubulin/FtsZ-like_C"/>
</dbReference>
<dbReference type="Pfam" id="PF09585">
    <property type="entry name" value="Lin0512_fam"/>
    <property type="match status" value="1"/>
</dbReference>
<proteinExistence type="predicted"/>
<dbReference type="EMBL" id="CP048788">
    <property type="protein sequence ID" value="QJF50881.1"/>
    <property type="molecule type" value="Genomic_DNA"/>
</dbReference>
<accession>A0A858STK1</accession>
<gene>
    <name evidence="3" type="ORF">G3256_06765</name>
</gene>
<dbReference type="PANTHER" id="PTHR34784">
    <property type="entry name" value="50S RIBOSOMAL PROTEIN L34"/>
    <property type="match status" value="1"/>
</dbReference>
<keyword evidence="1" id="KW-0547">Nucleotide-binding</keyword>
<dbReference type="RefSeq" id="WP_169640097.1">
    <property type="nucleotide sequence ID" value="NZ_CP048788.1"/>
</dbReference>
<sequence length="120" mass="13092">MSEQRLIIEMGMGNDLHGQDYTKAAKRAIEDAFRHSSLPLFGVLDLPHAEMRVQVTVGVQEPDAVNPDDLLPVLPRGRAEVRVVKGGLNVQTADPNDPIVVAQASVEAFLPRQTGWTLTP</sequence>
<dbReference type="AlphaFoldDB" id="A0A858STK1"/>
<dbReference type="InterPro" id="IPR011719">
    <property type="entry name" value="CHP02058"/>
</dbReference>
<reference evidence="3 4" key="1">
    <citation type="submission" date="2020-02" db="EMBL/GenBank/DDBJ databases">
        <title>Genome sequence of Roseobacter ponti.</title>
        <authorList>
            <person name="Hollensteiner J."/>
            <person name="Schneider D."/>
            <person name="Poehlein A."/>
            <person name="Daniel R."/>
        </authorList>
    </citation>
    <scope>NUCLEOTIDE SEQUENCE [LARGE SCALE GENOMIC DNA]</scope>
    <source>
        <strain evidence="3 4">DSM 106830</strain>
    </source>
</reference>
<dbReference type="GO" id="GO:0005525">
    <property type="term" value="F:GTP binding"/>
    <property type="evidence" value="ECO:0007669"/>
    <property type="project" value="UniProtKB-KW"/>
</dbReference>
<dbReference type="Gene3D" id="3.30.1330.20">
    <property type="entry name" value="Tubulin/FtsZ, C-terminal domain"/>
    <property type="match status" value="1"/>
</dbReference>
<evidence type="ECO:0000256" key="2">
    <source>
        <dbReference type="ARBA" id="ARBA00023134"/>
    </source>
</evidence>
<name>A0A858STK1_9RHOB</name>
<keyword evidence="2" id="KW-0342">GTP-binding</keyword>
<protein>
    <submittedName>
        <fullName evidence="3">Uncharacterized protein</fullName>
    </submittedName>
</protein>
<keyword evidence="4" id="KW-1185">Reference proteome</keyword>
<evidence type="ECO:0000313" key="4">
    <source>
        <dbReference type="Proteomes" id="UP000503308"/>
    </source>
</evidence>
<dbReference type="PANTHER" id="PTHR34784:SF1">
    <property type="entry name" value="50S RIBOSOMAL PROTEIN L34"/>
    <property type="match status" value="1"/>
</dbReference>
<evidence type="ECO:0000256" key="1">
    <source>
        <dbReference type="ARBA" id="ARBA00022741"/>
    </source>
</evidence>
<dbReference type="KEGG" id="rpon:G3256_06765"/>
<dbReference type="NCBIfam" id="TIGR02058">
    <property type="entry name" value="lin0512_fam"/>
    <property type="match status" value="1"/>
</dbReference>
<organism evidence="3 4">
    <name type="scientific">Roseobacter ponti</name>
    <dbReference type="NCBI Taxonomy" id="1891787"/>
    <lineage>
        <taxon>Bacteria</taxon>
        <taxon>Pseudomonadati</taxon>
        <taxon>Pseudomonadota</taxon>
        <taxon>Alphaproteobacteria</taxon>
        <taxon>Rhodobacterales</taxon>
        <taxon>Roseobacteraceae</taxon>
        <taxon>Roseobacter</taxon>
    </lineage>
</organism>
<evidence type="ECO:0000313" key="3">
    <source>
        <dbReference type="EMBL" id="QJF50881.1"/>
    </source>
</evidence>